<gene>
    <name evidence="3" type="ORF">FPZ12_008505</name>
</gene>
<name>A0A5N0VCD4_9PSEU</name>
<sequence>MTENHDAQPPGGVYTHFNYAAAHDDRSCNEELDSLRSSCPVGWSRHFGGHWVVTGYDQVTSAFRDWKNFSSARRDPEYSAMILAPMKAQRLDPEEMDPPEWRHYRNLVGPDLSPASARRLLPRIEYWTARYLDQVLTRGRMNVIEDFANPLPAAVALEWLGFPREEWKTIAQTYHDLLGYPVGSAEFEAAYESQQWIYRRVREEIQRRRAEPGDDVITRIAVGEIDGELIPEERAEAVLNLLVGGGVETSASLIAAGILHLGRNPDDRRRLLDEPGLLEIATEEFLRMYPPARSHSRTVATGIEFEGCPMRPGDRVLLSEAAANRDPAQFDDPLTFRIDRFPNRHLSFGSGIHRCPGSHLARLEFQVAIRQLLEKIPDYSVVEDEVVAYPNWGGFGGWQTAVIEFEPV</sequence>
<evidence type="ECO:0000313" key="3">
    <source>
        <dbReference type="EMBL" id="KAA9164046.1"/>
    </source>
</evidence>
<organism evidence="3 4">
    <name type="scientific">Amycolatopsis acidicola</name>
    <dbReference type="NCBI Taxonomy" id="2596893"/>
    <lineage>
        <taxon>Bacteria</taxon>
        <taxon>Bacillati</taxon>
        <taxon>Actinomycetota</taxon>
        <taxon>Actinomycetes</taxon>
        <taxon>Pseudonocardiales</taxon>
        <taxon>Pseudonocardiaceae</taxon>
        <taxon>Amycolatopsis</taxon>
    </lineage>
</organism>
<dbReference type="InterPro" id="IPR036396">
    <property type="entry name" value="Cyt_P450_sf"/>
</dbReference>
<protein>
    <submittedName>
        <fullName evidence="3">Cytochrome P450</fullName>
    </submittedName>
</protein>
<evidence type="ECO:0000313" key="4">
    <source>
        <dbReference type="Proteomes" id="UP000319769"/>
    </source>
</evidence>
<dbReference type="GO" id="GO:0004497">
    <property type="term" value="F:monooxygenase activity"/>
    <property type="evidence" value="ECO:0007669"/>
    <property type="project" value="UniProtKB-KW"/>
</dbReference>
<dbReference type="GO" id="GO:0016705">
    <property type="term" value="F:oxidoreductase activity, acting on paired donors, with incorporation or reduction of molecular oxygen"/>
    <property type="evidence" value="ECO:0007669"/>
    <property type="project" value="InterPro"/>
</dbReference>
<dbReference type="EMBL" id="VMNW02000008">
    <property type="protein sequence ID" value="KAA9164046.1"/>
    <property type="molecule type" value="Genomic_DNA"/>
</dbReference>
<keyword evidence="4" id="KW-1185">Reference proteome</keyword>
<keyword evidence="2" id="KW-0503">Monooxygenase</keyword>
<dbReference type="OrthoDB" id="3209493at2"/>
<accession>A0A5N0VCD4</accession>
<comment type="caution">
    <text evidence="3">The sequence shown here is derived from an EMBL/GenBank/DDBJ whole genome shotgun (WGS) entry which is preliminary data.</text>
</comment>
<comment type="similarity">
    <text evidence="1 2">Belongs to the cytochrome P450 family.</text>
</comment>
<dbReference type="PANTHER" id="PTHR46696">
    <property type="entry name" value="P450, PUTATIVE (EUROFUNG)-RELATED"/>
    <property type="match status" value="1"/>
</dbReference>
<keyword evidence="2" id="KW-0408">Iron</keyword>
<dbReference type="PRINTS" id="PR00359">
    <property type="entry name" value="BP450"/>
</dbReference>
<dbReference type="PRINTS" id="PR00385">
    <property type="entry name" value="P450"/>
</dbReference>
<keyword evidence="2" id="KW-0479">Metal-binding</keyword>
<dbReference type="InterPro" id="IPR002397">
    <property type="entry name" value="Cyt_P450_B"/>
</dbReference>
<dbReference type="AlphaFoldDB" id="A0A5N0VCD4"/>
<keyword evidence="2" id="KW-0349">Heme</keyword>
<keyword evidence="2" id="KW-0560">Oxidoreductase</keyword>
<dbReference type="GO" id="GO:0020037">
    <property type="term" value="F:heme binding"/>
    <property type="evidence" value="ECO:0007669"/>
    <property type="project" value="InterPro"/>
</dbReference>
<dbReference type="PROSITE" id="PS00086">
    <property type="entry name" value="CYTOCHROME_P450"/>
    <property type="match status" value="1"/>
</dbReference>
<evidence type="ECO:0000256" key="2">
    <source>
        <dbReference type="RuleBase" id="RU000461"/>
    </source>
</evidence>
<dbReference type="Proteomes" id="UP000319769">
    <property type="component" value="Unassembled WGS sequence"/>
</dbReference>
<evidence type="ECO:0000256" key="1">
    <source>
        <dbReference type="ARBA" id="ARBA00010617"/>
    </source>
</evidence>
<dbReference type="RefSeq" id="WP_144754409.1">
    <property type="nucleotide sequence ID" value="NZ_VMNW02000008.1"/>
</dbReference>
<dbReference type="GO" id="GO:0005506">
    <property type="term" value="F:iron ion binding"/>
    <property type="evidence" value="ECO:0007669"/>
    <property type="project" value="InterPro"/>
</dbReference>
<dbReference type="Gene3D" id="1.10.630.10">
    <property type="entry name" value="Cytochrome P450"/>
    <property type="match status" value="1"/>
</dbReference>
<dbReference type="SUPFAM" id="SSF48264">
    <property type="entry name" value="Cytochrome P450"/>
    <property type="match status" value="1"/>
</dbReference>
<proteinExistence type="inferred from homology"/>
<dbReference type="InterPro" id="IPR017972">
    <property type="entry name" value="Cyt_P450_CS"/>
</dbReference>
<dbReference type="Pfam" id="PF00067">
    <property type="entry name" value="p450"/>
    <property type="match status" value="1"/>
</dbReference>
<dbReference type="PANTHER" id="PTHR46696:SF6">
    <property type="entry name" value="P450, PUTATIVE (EUROFUNG)-RELATED"/>
    <property type="match status" value="1"/>
</dbReference>
<reference evidence="3" key="1">
    <citation type="submission" date="2019-09" db="EMBL/GenBank/DDBJ databases">
        <authorList>
            <person name="Teo W.F.A."/>
            <person name="Duangmal K."/>
        </authorList>
    </citation>
    <scope>NUCLEOTIDE SEQUENCE [LARGE SCALE GENOMIC DNA]</scope>
    <source>
        <strain evidence="3">K81G1</strain>
    </source>
</reference>
<dbReference type="InterPro" id="IPR001128">
    <property type="entry name" value="Cyt_P450"/>
</dbReference>